<dbReference type="Proteomes" id="UP001500840">
    <property type="component" value="Unassembled WGS sequence"/>
</dbReference>
<evidence type="ECO:0000313" key="8">
    <source>
        <dbReference type="Proteomes" id="UP001500840"/>
    </source>
</evidence>
<protein>
    <submittedName>
        <fullName evidence="7">C-type cytochrome</fullName>
    </submittedName>
</protein>
<keyword evidence="3 4" id="KW-0408">Iron</keyword>
<feature type="signal peptide" evidence="5">
    <location>
        <begin position="1"/>
        <end position="27"/>
    </location>
</feature>
<sequence>MLLHLRQFAAVLFAAVLFVCQFSFAVAAEPPSSTPLRYTKWSGEINVPDPVAISFDNEGTAYVTQTQRRKAQDLDIRNNRDWITNDVGFQSVNDRRDFYHQRLAPNQDQEKNRKRVDDLNDDGSHDWHDLTVISEKIHTLRDRDHDGTADTFELFAEDFQTEVTGIAAGVLWFNGDVYATIAPDLWRLQDTDNDHVADTREAIASGFAIHIAYAGHDMHGLTVGPDGKIYWSIGDKGISLTSREGKRFHYPNQGGVMRCDPDGSNFEVFAHGLRNVQELAFDQFGNLFGVDNDADQPNEKERLVYIVRDMDAGWRCNYQYRGSGFNPWTDERLWVPHFDGQPSYILPTLKNYIDGPAGFTFNPGTALSSAYRDYFFLTGAPGGFQFAFQAKPAGASFTMENEHSIGSGIPLVGINFGPDGALYGVDWGGGYPLNQSGAVWKIDAPDSDLSEIRREVAQQLKDGFSQLSAAELHRLLGHDDQRVRMGAQFELVKQKNIDTLRSALTSESEMTRVHAIWGLGQLARGSEPTAIESLISLLRSEDAEMRAQAARTLTDINGVDGAIFLPLLDDDSDRVRFMTMIALSKHASADAVDPLLQLSSSLTESDRYLRFAVSRALRNCATADQLTAAQDASTLVGRLNLVVALRGNESPRSLEPFLGDASEQVATEAARALHDDFSSDEQLQVLAAALPAAQHDGESFIRRLLNANYRLGGREHFESVAHYASQETNSVPLRIEAIKMLGSWMKPDLLDRVDGRRRYATLPRETDAARLGSVLSKLASEDNPKLQSAAIDAAARTRTPLSADSLSEIVRTTNQDVDLRIAALKTLDKQNPEVLKKVLPAAMQDSETNLQLTAINFYAKYNADQADAFLTRLISDSKKLAIKQYAISALSKQQGEASRNKLISMLDQVTSGTLPSEIILDVLETAENRGKKSPAIQAALNKATAALDQRWATTPEKTRPFLVSRDGGDADKGKVLFNTHLGAQCIRCHKVGKEGSDVGPNLLGIAASKDRDYLLQSVIAPSKDIDKKYQTQSFLMDSGQIVMGLVKSESEDETVISDSQGKEIRLSNDEIEDVSKNEVSIMPDMTDVLTRKEVRDVVAYLSTLKSK</sequence>
<dbReference type="Gene3D" id="1.25.10.10">
    <property type="entry name" value="Leucine-rich Repeat Variant"/>
    <property type="match status" value="2"/>
</dbReference>
<dbReference type="Pfam" id="PF13646">
    <property type="entry name" value="HEAT_2"/>
    <property type="match status" value="1"/>
</dbReference>
<dbReference type="Gene3D" id="2.120.10.30">
    <property type="entry name" value="TolB, C-terminal domain"/>
    <property type="match status" value="1"/>
</dbReference>
<keyword evidence="2 4" id="KW-0479">Metal-binding</keyword>
<organism evidence="7 8">
    <name type="scientific">Novipirellula rosea</name>
    <dbReference type="NCBI Taxonomy" id="1031540"/>
    <lineage>
        <taxon>Bacteria</taxon>
        <taxon>Pseudomonadati</taxon>
        <taxon>Planctomycetota</taxon>
        <taxon>Planctomycetia</taxon>
        <taxon>Pirellulales</taxon>
        <taxon>Pirellulaceae</taxon>
        <taxon>Novipirellula</taxon>
    </lineage>
</organism>
<reference evidence="8" key="1">
    <citation type="journal article" date="2019" name="Int. J. Syst. Evol. Microbiol.">
        <title>The Global Catalogue of Microorganisms (GCM) 10K type strain sequencing project: providing services to taxonomists for standard genome sequencing and annotation.</title>
        <authorList>
            <consortium name="The Broad Institute Genomics Platform"/>
            <consortium name="The Broad Institute Genome Sequencing Center for Infectious Disease"/>
            <person name="Wu L."/>
            <person name="Ma J."/>
        </authorList>
    </citation>
    <scope>NUCLEOTIDE SEQUENCE [LARGE SCALE GENOMIC DNA]</scope>
    <source>
        <strain evidence="8">JCM 17759</strain>
    </source>
</reference>
<dbReference type="NCBIfam" id="TIGR02603">
    <property type="entry name" value="CxxCH_TIGR02603"/>
    <property type="match status" value="1"/>
</dbReference>
<gene>
    <name evidence="7" type="ORF">GCM10023156_35410</name>
</gene>
<evidence type="ECO:0000313" key="7">
    <source>
        <dbReference type="EMBL" id="GAA4457933.1"/>
    </source>
</evidence>
<dbReference type="PANTHER" id="PTHR33546">
    <property type="entry name" value="LARGE, MULTIFUNCTIONAL SECRETED PROTEIN-RELATED"/>
    <property type="match status" value="1"/>
</dbReference>
<dbReference type="InterPro" id="IPR036909">
    <property type="entry name" value="Cyt_c-like_dom_sf"/>
</dbReference>
<dbReference type="Gene3D" id="1.10.760.10">
    <property type="entry name" value="Cytochrome c-like domain"/>
    <property type="match status" value="1"/>
</dbReference>
<dbReference type="SUPFAM" id="SSF48371">
    <property type="entry name" value="ARM repeat"/>
    <property type="match status" value="2"/>
</dbReference>
<dbReference type="EMBL" id="BAABGA010000043">
    <property type="protein sequence ID" value="GAA4457933.1"/>
    <property type="molecule type" value="Genomic_DNA"/>
</dbReference>
<dbReference type="InterPro" id="IPR011989">
    <property type="entry name" value="ARM-like"/>
</dbReference>
<evidence type="ECO:0000256" key="3">
    <source>
        <dbReference type="ARBA" id="ARBA00023004"/>
    </source>
</evidence>
<keyword evidence="8" id="KW-1185">Reference proteome</keyword>
<dbReference type="NCBIfam" id="TIGR02604">
    <property type="entry name" value="Piru_Ver_Nterm"/>
    <property type="match status" value="1"/>
</dbReference>
<dbReference type="InterPro" id="IPR013427">
    <property type="entry name" value="Haem-bd_dom_put"/>
</dbReference>
<dbReference type="Pfam" id="PF23500">
    <property type="entry name" value="DUF7133"/>
    <property type="match status" value="1"/>
</dbReference>
<evidence type="ECO:0000256" key="5">
    <source>
        <dbReference type="SAM" id="SignalP"/>
    </source>
</evidence>
<dbReference type="InterPro" id="IPR011042">
    <property type="entry name" value="6-blade_b-propeller_TolB-like"/>
</dbReference>
<proteinExistence type="predicted"/>
<dbReference type="RefSeq" id="WP_345324159.1">
    <property type="nucleotide sequence ID" value="NZ_BAABGA010000043.1"/>
</dbReference>
<dbReference type="SUPFAM" id="SSF46626">
    <property type="entry name" value="Cytochrome c"/>
    <property type="match status" value="1"/>
</dbReference>
<name>A0ABP8N157_9BACT</name>
<dbReference type="InterPro" id="IPR055557">
    <property type="entry name" value="DUF7133"/>
</dbReference>
<dbReference type="InterPro" id="IPR016024">
    <property type="entry name" value="ARM-type_fold"/>
</dbReference>
<dbReference type="PROSITE" id="PS51007">
    <property type="entry name" value="CYTC"/>
    <property type="match status" value="1"/>
</dbReference>
<dbReference type="SUPFAM" id="SSF50952">
    <property type="entry name" value="Soluble quinoprotein glucose dehydrogenase"/>
    <property type="match status" value="1"/>
</dbReference>
<comment type="caution">
    <text evidence="7">The sequence shown here is derived from an EMBL/GenBank/DDBJ whole genome shotgun (WGS) entry which is preliminary data.</text>
</comment>
<feature type="domain" description="Cytochrome c" evidence="6">
    <location>
        <begin position="968"/>
        <end position="1105"/>
    </location>
</feature>
<keyword evidence="1 4" id="KW-0349">Heme</keyword>
<dbReference type="InterPro" id="IPR011041">
    <property type="entry name" value="Quinoprot_gluc/sorb_DH_b-prop"/>
</dbReference>
<dbReference type="InterPro" id="IPR009056">
    <property type="entry name" value="Cyt_c-like_dom"/>
</dbReference>
<dbReference type="InterPro" id="IPR013428">
    <property type="entry name" value="Membrane-bound_put_N"/>
</dbReference>
<evidence type="ECO:0000259" key="6">
    <source>
        <dbReference type="PROSITE" id="PS51007"/>
    </source>
</evidence>
<dbReference type="PANTHER" id="PTHR33546:SF1">
    <property type="entry name" value="LARGE, MULTIFUNCTIONAL SECRETED PROTEIN"/>
    <property type="match status" value="1"/>
</dbReference>
<feature type="chain" id="PRO_5046261117" evidence="5">
    <location>
        <begin position="28"/>
        <end position="1107"/>
    </location>
</feature>
<accession>A0ABP8N157</accession>
<evidence type="ECO:0000256" key="1">
    <source>
        <dbReference type="ARBA" id="ARBA00022617"/>
    </source>
</evidence>
<evidence type="ECO:0000256" key="4">
    <source>
        <dbReference type="PROSITE-ProRule" id="PRU00433"/>
    </source>
</evidence>
<keyword evidence="5" id="KW-0732">Signal</keyword>
<evidence type="ECO:0000256" key="2">
    <source>
        <dbReference type="ARBA" id="ARBA00022723"/>
    </source>
</evidence>